<sequence length="82" mass="9617">MSDRKAATVATQAAISKNSKQTKGENESKRPDFTGTYYLFRQIDKVYRPNEYIFTRIHKGIYNGRYIAFLFFRYSSTNVSEE</sequence>
<evidence type="ECO:0000256" key="1">
    <source>
        <dbReference type="SAM" id="MobiDB-lite"/>
    </source>
</evidence>
<dbReference type="EMBL" id="AZMV01000004">
    <property type="protein sequence ID" value="ETY71494.1"/>
    <property type="molecule type" value="Genomic_DNA"/>
</dbReference>
<feature type="compositionally biased region" description="Basic and acidic residues" evidence="1">
    <location>
        <begin position="22"/>
        <end position="31"/>
    </location>
</feature>
<reference evidence="2 3" key="1">
    <citation type="journal article" date="2014" name="Genome Announc.">
        <title>The Genome Sequence of Bifidobacterium moukalabense DSM 27321 Highlights the Close Phylogenetic Relatedness with the Bifidobacterium dentium Taxon.</title>
        <authorList>
            <person name="Lugli G.A."/>
            <person name="Duranti S."/>
            <person name="Milani C."/>
            <person name="Turroni F."/>
            <person name="Viappiani A."/>
            <person name="Mangifesta M."/>
            <person name="van Sinderen D."/>
            <person name="Ventura M."/>
        </authorList>
    </citation>
    <scope>NUCLEOTIDE SEQUENCE [LARGE SCALE GENOMIC DNA]</scope>
    <source>
        <strain evidence="2 3">DSM 27321</strain>
    </source>
</reference>
<dbReference type="AlphaFoldDB" id="W4N8Z6"/>
<organism evidence="2 3">
    <name type="scientific">Bifidobacterium moukalabense DSM 27321</name>
    <dbReference type="NCBI Taxonomy" id="1435051"/>
    <lineage>
        <taxon>Bacteria</taxon>
        <taxon>Bacillati</taxon>
        <taxon>Actinomycetota</taxon>
        <taxon>Actinomycetes</taxon>
        <taxon>Bifidobacteriales</taxon>
        <taxon>Bifidobacteriaceae</taxon>
        <taxon>Bifidobacterium</taxon>
    </lineage>
</organism>
<feature type="region of interest" description="Disordered" evidence="1">
    <location>
        <begin position="1"/>
        <end position="31"/>
    </location>
</feature>
<dbReference type="Proteomes" id="UP000019155">
    <property type="component" value="Unassembled WGS sequence"/>
</dbReference>
<proteinExistence type="predicted"/>
<evidence type="ECO:0000313" key="3">
    <source>
        <dbReference type="Proteomes" id="UP000019155"/>
    </source>
</evidence>
<feature type="compositionally biased region" description="Polar residues" evidence="1">
    <location>
        <begin position="9"/>
        <end position="21"/>
    </location>
</feature>
<name>W4N8Z6_9BIFI</name>
<accession>W4N8Z6</accession>
<keyword evidence="3" id="KW-1185">Reference proteome</keyword>
<gene>
    <name evidence="2" type="ORF">BMOU_0991</name>
</gene>
<evidence type="ECO:0000313" key="2">
    <source>
        <dbReference type="EMBL" id="ETY71494.1"/>
    </source>
</evidence>
<protein>
    <submittedName>
        <fullName evidence="2">Uncharacterized protein</fullName>
    </submittedName>
</protein>
<comment type="caution">
    <text evidence="2">The sequence shown here is derived from an EMBL/GenBank/DDBJ whole genome shotgun (WGS) entry which is preliminary data.</text>
</comment>